<protein>
    <recommendedName>
        <fullName evidence="5">Proteophosphoglycan 5</fullName>
    </recommendedName>
</protein>
<accession>A0ABX2LP74</accession>
<keyword evidence="2" id="KW-0732">Signal</keyword>
<feature type="signal peptide" evidence="2">
    <location>
        <begin position="1"/>
        <end position="29"/>
    </location>
</feature>
<proteinExistence type="predicted"/>
<keyword evidence="4" id="KW-1185">Reference proteome</keyword>
<evidence type="ECO:0000256" key="1">
    <source>
        <dbReference type="SAM" id="MobiDB-lite"/>
    </source>
</evidence>
<feature type="compositionally biased region" description="Polar residues" evidence="1">
    <location>
        <begin position="90"/>
        <end position="99"/>
    </location>
</feature>
<reference evidence="3 4" key="1">
    <citation type="submission" date="2020-06" db="EMBL/GenBank/DDBJ databases">
        <title>Staphylococcus borealis sp. nov. -A novel member of the Staphylococcaceae family isolated from skin and blood in humans.</title>
        <authorList>
            <person name="Pain M."/>
            <person name="Wolden R."/>
            <person name="Jaen-Luchoro D."/>
            <person name="Salva-Serra F."/>
            <person name="Iglesias B.P."/>
            <person name="Karlsson R."/>
            <person name="Klingenberg C."/>
            <person name="Cavanagh J.P."/>
        </authorList>
    </citation>
    <scope>NUCLEOTIDE SEQUENCE [LARGE SCALE GENOMIC DNA]</scope>
    <source>
        <strain evidence="3 4">58-22</strain>
    </source>
</reference>
<dbReference type="Proteomes" id="UP000610527">
    <property type="component" value="Unassembled WGS sequence"/>
</dbReference>
<dbReference type="GeneID" id="74186125"/>
<evidence type="ECO:0000313" key="3">
    <source>
        <dbReference type="EMBL" id="NUI83060.1"/>
    </source>
</evidence>
<comment type="caution">
    <text evidence="3">The sequence shown here is derived from an EMBL/GenBank/DDBJ whole genome shotgun (WGS) entry which is preliminary data.</text>
</comment>
<organism evidence="3 4">
    <name type="scientific">Staphylococcus borealis</name>
    <dbReference type="NCBI Taxonomy" id="2742203"/>
    <lineage>
        <taxon>Bacteria</taxon>
        <taxon>Bacillati</taxon>
        <taxon>Bacillota</taxon>
        <taxon>Bacilli</taxon>
        <taxon>Bacillales</taxon>
        <taxon>Staphylococcaceae</taxon>
        <taxon>Staphylococcus</taxon>
    </lineage>
</organism>
<gene>
    <name evidence="3" type="ORF">HUN84_10075</name>
</gene>
<feature type="chain" id="PRO_5045107258" description="Proteophosphoglycan 5" evidence="2">
    <location>
        <begin position="30"/>
        <end position="215"/>
    </location>
</feature>
<sequence length="215" mass="23836">MNKILKLISCICIVSLLYMFEMTHHQLHATTSNGGTSSSSSSSSSSSASSSSAATRTTSSSSSSMNRSSAVNASRASRLSSQRAAAQASKTSNIAHNTNVKNSYHSSRYNHQTRALLNPNYKYSPYASVPSQFMATNFYNNWLFYYMIANSSQEHKHSVNYQMNMLKHQMKAKETLYTVTIKTKQGDRVVVLPKHQFDKLQKGSNVKIKNGVVQP</sequence>
<evidence type="ECO:0008006" key="5">
    <source>
        <dbReference type="Google" id="ProtNLM"/>
    </source>
</evidence>
<name>A0ABX2LP74_9STAP</name>
<dbReference type="EMBL" id="JABVEG010000006">
    <property type="protein sequence ID" value="NUI83060.1"/>
    <property type="molecule type" value="Genomic_DNA"/>
</dbReference>
<evidence type="ECO:0000256" key="2">
    <source>
        <dbReference type="SAM" id="SignalP"/>
    </source>
</evidence>
<evidence type="ECO:0000313" key="4">
    <source>
        <dbReference type="Proteomes" id="UP000610527"/>
    </source>
</evidence>
<feature type="compositionally biased region" description="Low complexity" evidence="1">
    <location>
        <begin position="30"/>
        <end position="89"/>
    </location>
</feature>
<feature type="region of interest" description="Disordered" evidence="1">
    <location>
        <begin position="30"/>
        <end position="99"/>
    </location>
</feature>
<dbReference type="RefSeq" id="WP_053029702.1">
    <property type="nucleotide sequence ID" value="NZ_CUEE01000004.1"/>
</dbReference>